<dbReference type="PROSITE" id="PS51278">
    <property type="entry name" value="GATASE_TYPE_2"/>
    <property type="match status" value="1"/>
</dbReference>
<dbReference type="SUPFAM" id="SSF56235">
    <property type="entry name" value="N-terminal nucleophile aminohydrolases (Ntn hydrolases)"/>
    <property type="match status" value="1"/>
</dbReference>
<protein>
    <submittedName>
        <fullName evidence="3">Class II glutamine amidotransferase</fullName>
    </submittedName>
</protein>
<keyword evidence="4" id="KW-1185">Reference proteome</keyword>
<name>A0ABT8ITS4_9MICO</name>
<accession>A0ABT8ITS4</accession>
<dbReference type="EMBL" id="JAROCB010000001">
    <property type="protein sequence ID" value="MDN4596183.1"/>
    <property type="molecule type" value="Genomic_DNA"/>
</dbReference>
<proteinExistence type="predicted"/>
<dbReference type="InterPro" id="IPR026869">
    <property type="entry name" value="EgtC-like"/>
</dbReference>
<feature type="domain" description="Glutamine amidotransferase type-2" evidence="2">
    <location>
        <begin position="16"/>
        <end position="300"/>
    </location>
</feature>
<dbReference type="PANTHER" id="PTHR43187">
    <property type="entry name" value="GLUTAMINE AMIDOTRANSFERASE DUG3-RELATED"/>
    <property type="match status" value="1"/>
</dbReference>
<evidence type="ECO:0000313" key="3">
    <source>
        <dbReference type="EMBL" id="MDN4596183.1"/>
    </source>
</evidence>
<comment type="caution">
    <text evidence="3">The sequence shown here is derived from an EMBL/GenBank/DDBJ whole genome shotgun (WGS) entry which is preliminary data.</text>
</comment>
<evidence type="ECO:0000256" key="1">
    <source>
        <dbReference type="ARBA" id="ARBA00022962"/>
    </source>
</evidence>
<reference evidence="3" key="1">
    <citation type="submission" date="2023-03" db="EMBL/GenBank/DDBJ databases">
        <title>MT1 and MT2 Draft Genomes of Novel Species.</title>
        <authorList>
            <person name="Venkateswaran K."/>
        </authorList>
    </citation>
    <scope>NUCLEOTIDE SEQUENCE</scope>
    <source>
        <strain evidence="3">F6_8S_P_1A</strain>
    </source>
</reference>
<gene>
    <name evidence="3" type="ORF">P5G59_03425</name>
</gene>
<dbReference type="PANTHER" id="PTHR43187:SF1">
    <property type="entry name" value="GLUTAMINE AMIDOTRANSFERASE DUG3-RELATED"/>
    <property type="match status" value="1"/>
</dbReference>
<evidence type="ECO:0000259" key="2">
    <source>
        <dbReference type="PROSITE" id="PS51278"/>
    </source>
</evidence>
<dbReference type="CDD" id="cd01908">
    <property type="entry name" value="YafJ"/>
    <property type="match status" value="1"/>
</dbReference>
<dbReference type="InterPro" id="IPR029055">
    <property type="entry name" value="Ntn_hydrolases_N"/>
</dbReference>
<keyword evidence="1 3" id="KW-0315">Glutamine amidotransferase</keyword>
<sequence>MVEPSGTGRVEEVVMCRWLAYSGEPLRPAELILDTQHSLVAQSLNSPLGAETVNGDGFGFGWYPTDPSPDAVPGIFHSIEPAWHNENLRDLTNTITSPMFLAHVRAAAGPPIQQTNCHPFRHENWLFMHNGFLEGFHLMQRDLRYAVDPSLYPSIVGTTDSETLFYLALTFGLQDDPIAALGRALRFVEETGEKHGVSAPVQGTYAVADGKTLWAFRYSTSHHSRTLFHSAAIPELREMFPDVERLEVFGEHAKVVVSEPLNDTPGAFITVPESTVAVLDESGYHHEPFLADAEAVLTPA</sequence>
<dbReference type="Gene3D" id="3.60.20.10">
    <property type="entry name" value="Glutamine Phosphoribosylpyrophosphate, subunit 1, domain 1"/>
    <property type="match status" value="1"/>
</dbReference>
<dbReference type="Proteomes" id="UP001174210">
    <property type="component" value="Unassembled WGS sequence"/>
</dbReference>
<dbReference type="InterPro" id="IPR017932">
    <property type="entry name" value="GATase_2_dom"/>
</dbReference>
<dbReference type="Pfam" id="PF13230">
    <property type="entry name" value="GATase_4"/>
    <property type="match status" value="1"/>
</dbReference>
<dbReference type="InterPro" id="IPR052373">
    <property type="entry name" value="Gamma-glu_amide_hydrolase"/>
</dbReference>
<organism evidence="3 4">
    <name type="scientific">Leifsonia virtsii</name>
    <dbReference type="NCBI Taxonomy" id="3035915"/>
    <lineage>
        <taxon>Bacteria</taxon>
        <taxon>Bacillati</taxon>
        <taxon>Actinomycetota</taxon>
        <taxon>Actinomycetes</taxon>
        <taxon>Micrococcales</taxon>
        <taxon>Microbacteriaceae</taxon>
        <taxon>Leifsonia</taxon>
    </lineage>
</organism>
<evidence type="ECO:0000313" key="4">
    <source>
        <dbReference type="Proteomes" id="UP001174210"/>
    </source>
</evidence>